<feature type="domain" description="DUF222" evidence="2">
    <location>
        <begin position="30"/>
        <end position="353"/>
    </location>
</feature>
<organism evidence="3 4">
    <name type="scientific">Mycolicibacterium agri</name>
    <name type="common">Mycobacterium agri</name>
    <dbReference type="NCBI Taxonomy" id="36811"/>
    <lineage>
        <taxon>Bacteria</taxon>
        <taxon>Bacillati</taxon>
        <taxon>Actinomycetota</taxon>
        <taxon>Actinomycetes</taxon>
        <taxon>Mycobacteriales</taxon>
        <taxon>Mycobacteriaceae</taxon>
        <taxon>Mycolicibacterium</taxon>
    </lineage>
</organism>
<name>A0A7I9VWF2_MYCAG</name>
<evidence type="ECO:0000259" key="2">
    <source>
        <dbReference type="Pfam" id="PF02720"/>
    </source>
</evidence>
<dbReference type="EMBL" id="BLKS01000001">
    <property type="protein sequence ID" value="GFG49765.1"/>
    <property type="molecule type" value="Genomic_DNA"/>
</dbReference>
<dbReference type="InterPro" id="IPR003615">
    <property type="entry name" value="HNH_nuc"/>
</dbReference>
<dbReference type="Proteomes" id="UP000465302">
    <property type="component" value="Unassembled WGS sequence"/>
</dbReference>
<feature type="compositionally biased region" description="Pro residues" evidence="1">
    <location>
        <begin position="539"/>
        <end position="548"/>
    </location>
</feature>
<evidence type="ECO:0000256" key="1">
    <source>
        <dbReference type="SAM" id="MobiDB-lite"/>
    </source>
</evidence>
<gene>
    <name evidence="3" type="ORF">MAGR_12060</name>
</gene>
<reference evidence="3 4" key="1">
    <citation type="journal article" date="2019" name="Emerg. Microbes Infect.">
        <title>Comprehensive subspecies identification of 175 nontuberculous mycobacteria species based on 7547 genomic profiles.</title>
        <authorList>
            <person name="Matsumoto Y."/>
            <person name="Kinjo T."/>
            <person name="Motooka D."/>
            <person name="Nabeya D."/>
            <person name="Jung N."/>
            <person name="Uechi K."/>
            <person name="Horii T."/>
            <person name="Iida T."/>
            <person name="Fujita J."/>
            <person name="Nakamura S."/>
        </authorList>
    </citation>
    <scope>NUCLEOTIDE SEQUENCE [LARGE SCALE GENOMIC DNA]</scope>
    <source>
        <strain evidence="3 4">JCM 6377</strain>
    </source>
</reference>
<sequence>MAGLRAAYEAFAAAEIDSLTRAELVSLIDDLEALVCQMPTQSHRLLARLQAQTTPRQMGAKSWNEVLRIRWRLSSAEASRRLQEAAELGPRTSLTGEPLEPVLPAVAAAQAAGLITGEHVKTLRDAIKDLPGWVDAVTRSQFEVDLVRVAVGAGPKELRETAALRLFLLDQDGPLPDDAERARKRGVSAGRQQRDAMTPLTGQLTPEAWAVWEVIFAKYAAPGMCNPADEAPCTSGTPTQAQIDNDTRSLAQRQHDALLAVGRIALMSGELGQLNGLPVAVIIRTTLQDLESRAGIGITGGGTKIPIADLIRMGAHANHHLAVFDGATGQALALYRSKRIASPAQRIMLIARDGGCTKPCCTVGAYGCQAHHANTDWQHGGNTNVDDMTLACGPDNRFADDAGWTTTINARGECEWHPPPDLDHGQPRINYYHRPEALLRPPEEEPSPTQPAPSESARDAAPTQHDAPADDEAPTEPEAPTADDEAPERSAATEPAAPSESDASAEPEAPAEREKRAPKPPGDGDPTPSTPATSHAPEGPDPPDYQAA</sequence>
<feature type="compositionally biased region" description="Low complexity" evidence="1">
    <location>
        <begin position="489"/>
        <end position="508"/>
    </location>
</feature>
<evidence type="ECO:0000313" key="3">
    <source>
        <dbReference type="EMBL" id="GFG49765.1"/>
    </source>
</evidence>
<feature type="region of interest" description="Disordered" evidence="1">
    <location>
        <begin position="175"/>
        <end position="199"/>
    </location>
</feature>
<proteinExistence type="predicted"/>
<evidence type="ECO:0000313" key="4">
    <source>
        <dbReference type="Proteomes" id="UP000465302"/>
    </source>
</evidence>
<keyword evidence="3" id="KW-0540">Nuclease</keyword>
<dbReference type="AlphaFoldDB" id="A0A7I9VWF2"/>
<comment type="caution">
    <text evidence="3">The sequence shown here is derived from an EMBL/GenBank/DDBJ whole genome shotgun (WGS) entry which is preliminary data.</text>
</comment>
<dbReference type="InterPro" id="IPR003870">
    <property type="entry name" value="DUF222"/>
</dbReference>
<keyword evidence="3" id="KW-0378">Hydrolase</keyword>
<feature type="compositionally biased region" description="Acidic residues" evidence="1">
    <location>
        <begin position="469"/>
        <end position="486"/>
    </location>
</feature>
<dbReference type="Pfam" id="PF02720">
    <property type="entry name" value="DUF222"/>
    <property type="match status" value="1"/>
</dbReference>
<dbReference type="CDD" id="cd00085">
    <property type="entry name" value="HNHc"/>
    <property type="match status" value="1"/>
</dbReference>
<accession>A0A7I9VWF2</accession>
<feature type="compositionally biased region" description="Low complexity" evidence="1">
    <location>
        <begin position="524"/>
        <end position="537"/>
    </location>
</feature>
<dbReference type="GO" id="GO:0004519">
    <property type="term" value="F:endonuclease activity"/>
    <property type="evidence" value="ECO:0007669"/>
    <property type="project" value="UniProtKB-KW"/>
</dbReference>
<feature type="region of interest" description="Disordered" evidence="1">
    <location>
        <begin position="439"/>
        <end position="548"/>
    </location>
</feature>
<protein>
    <submittedName>
        <fullName evidence="3">HNH endonuclease</fullName>
    </submittedName>
</protein>
<keyword evidence="3" id="KW-0255">Endonuclease</keyword>